<evidence type="ECO:0000313" key="2">
    <source>
        <dbReference type="Proteomes" id="UP000438429"/>
    </source>
</evidence>
<evidence type="ECO:0000313" key="1">
    <source>
        <dbReference type="EMBL" id="KAF0046498.1"/>
    </source>
</evidence>
<reference evidence="1 2" key="1">
    <citation type="submission" date="2019-06" db="EMBL/GenBank/DDBJ databases">
        <title>Draft genomes of female and male turbot (Scophthalmus maximus).</title>
        <authorList>
            <person name="Xu H."/>
            <person name="Xu X.-W."/>
            <person name="Shao C."/>
            <person name="Chen S."/>
        </authorList>
    </citation>
    <scope>NUCLEOTIDE SEQUENCE [LARGE SCALE GENOMIC DNA]</scope>
    <source>
        <strain evidence="1">Ysfricsl-2016a</strain>
        <tissue evidence="1">Blood</tissue>
    </source>
</reference>
<gene>
    <name evidence="1" type="ORF">F2P81_000131</name>
</gene>
<name>A0A6A4TQ68_SCOMX</name>
<dbReference type="AlphaFoldDB" id="A0A6A4TQ68"/>
<organism evidence="1 2">
    <name type="scientific">Scophthalmus maximus</name>
    <name type="common">Turbot</name>
    <name type="synonym">Psetta maxima</name>
    <dbReference type="NCBI Taxonomy" id="52904"/>
    <lineage>
        <taxon>Eukaryota</taxon>
        <taxon>Metazoa</taxon>
        <taxon>Chordata</taxon>
        <taxon>Craniata</taxon>
        <taxon>Vertebrata</taxon>
        <taxon>Euteleostomi</taxon>
        <taxon>Actinopterygii</taxon>
        <taxon>Neopterygii</taxon>
        <taxon>Teleostei</taxon>
        <taxon>Neoteleostei</taxon>
        <taxon>Acanthomorphata</taxon>
        <taxon>Carangaria</taxon>
        <taxon>Pleuronectiformes</taxon>
        <taxon>Pleuronectoidei</taxon>
        <taxon>Scophthalmidae</taxon>
        <taxon>Scophthalmus</taxon>
    </lineage>
</organism>
<proteinExistence type="predicted"/>
<accession>A0A6A4TQ68</accession>
<sequence>MASFQLLMRRSPAAPLSLPHGFYSCQFGETVIKRVYLLSFCSWDTKERNTVLSRSEDQNSENICSVSNSCRRAELQTPHPVRSRRLYPPSIAAIKLNRHTNHIVNVVMEPEPRRRVQIDESISEIAH</sequence>
<comment type="caution">
    <text evidence="1">The sequence shown here is derived from an EMBL/GenBank/DDBJ whole genome shotgun (WGS) entry which is preliminary data.</text>
</comment>
<dbReference type="EMBL" id="VEVO01000001">
    <property type="protein sequence ID" value="KAF0046498.1"/>
    <property type="molecule type" value="Genomic_DNA"/>
</dbReference>
<dbReference type="Proteomes" id="UP000438429">
    <property type="component" value="Unassembled WGS sequence"/>
</dbReference>
<protein>
    <submittedName>
        <fullName evidence="1">Uncharacterized protein</fullName>
    </submittedName>
</protein>